<organism evidence="2">
    <name type="scientific">uncultured Friedmanniella sp</name>
    <dbReference type="NCBI Taxonomy" id="335381"/>
    <lineage>
        <taxon>Bacteria</taxon>
        <taxon>Bacillati</taxon>
        <taxon>Actinomycetota</taxon>
        <taxon>Actinomycetes</taxon>
        <taxon>Propionibacteriales</taxon>
        <taxon>Nocardioidaceae</taxon>
        <taxon>Friedmanniella</taxon>
        <taxon>environmental samples</taxon>
    </lineage>
</organism>
<evidence type="ECO:0000313" key="2">
    <source>
        <dbReference type="EMBL" id="CAA9331002.1"/>
    </source>
</evidence>
<sequence length="119" mass="12568">MVIICSCCPRIVRASSARLLHDQPPTSAGAVLRSSPGSGVRQGSPASSRTVTPPRRYLRQRSTTQRGLSPPRGGRRTSAPGASLPLWAPTRDHVSATPVRVPAGQPPGAVRATTPRECR</sequence>
<accession>A0A6J4LFR9</accession>
<proteinExistence type="predicted"/>
<gene>
    <name evidence="2" type="ORF">AVDCRST_MAG48-3136</name>
</gene>
<dbReference type="AlphaFoldDB" id="A0A6J4LFR9"/>
<name>A0A6J4LFR9_9ACTN</name>
<reference evidence="2" key="1">
    <citation type="submission" date="2020-02" db="EMBL/GenBank/DDBJ databases">
        <authorList>
            <person name="Meier V. D."/>
        </authorList>
    </citation>
    <scope>NUCLEOTIDE SEQUENCE</scope>
    <source>
        <strain evidence="2">AVDCRST_MAG48</strain>
    </source>
</reference>
<protein>
    <submittedName>
        <fullName evidence="2">Uncharacterized protein</fullName>
    </submittedName>
</protein>
<evidence type="ECO:0000256" key="1">
    <source>
        <dbReference type="SAM" id="MobiDB-lite"/>
    </source>
</evidence>
<dbReference type="EMBL" id="CADCTS010000447">
    <property type="protein sequence ID" value="CAA9331002.1"/>
    <property type="molecule type" value="Genomic_DNA"/>
</dbReference>
<feature type="region of interest" description="Disordered" evidence="1">
    <location>
        <begin position="16"/>
        <end position="119"/>
    </location>
</feature>